<dbReference type="GO" id="GO:0005524">
    <property type="term" value="F:ATP binding"/>
    <property type="evidence" value="ECO:0007669"/>
    <property type="project" value="TreeGrafter"/>
</dbReference>
<dbReference type="EMBL" id="AP027272">
    <property type="protein sequence ID" value="BDX05474.1"/>
    <property type="molecule type" value="Genomic_DNA"/>
</dbReference>
<proteinExistence type="inferred from homology"/>
<dbReference type="GO" id="GO:0030378">
    <property type="term" value="F:serine racemase activity"/>
    <property type="evidence" value="ECO:0007669"/>
    <property type="project" value="TreeGrafter"/>
</dbReference>
<dbReference type="NCBIfam" id="NF005147">
    <property type="entry name" value="PRK06608.1"/>
    <property type="match status" value="1"/>
</dbReference>
<dbReference type="InterPro" id="IPR036052">
    <property type="entry name" value="TrpB-like_PALP_sf"/>
</dbReference>
<comment type="similarity">
    <text evidence="5">Belongs to the serine/threonine dehydratase family.</text>
</comment>
<dbReference type="KEGG" id="pmaw:MACH26_09950"/>
<evidence type="ECO:0000256" key="2">
    <source>
        <dbReference type="ARBA" id="ARBA00001933"/>
    </source>
</evidence>
<evidence type="ECO:0000313" key="11">
    <source>
        <dbReference type="Proteomes" id="UP001333710"/>
    </source>
</evidence>
<dbReference type="GO" id="GO:0030170">
    <property type="term" value="F:pyridoxal phosphate binding"/>
    <property type="evidence" value="ECO:0007669"/>
    <property type="project" value="InterPro"/>
</dbReference>
<evidence type="ECO:0000313" key="10">
    <source>
        <dbReference type="EMBL" id="BDX05474.1"/>
    </source>
</evidence>
<evidence type="ECO:0000256" key="3">
    <source>
        <dbReference type="ARBA" id="ARBA00001936"/>
    </source>
</evidence>
<dbReference type="PANTHER" id="PTHR43050:SF1">
    <property type="entry name" value="SERINE RACEMASE"/>
    <property type="match status" value="1"/>
</dbReference>
<keyword evidence="7" id="KW-0663">Pyridoxal phosphate</keyword>
<dbReference type="Pfam" id="PF00291">
    <property type="entry name" value="PALP"/>
    <property type="match status" value="1"/>
</dbReference>
<dbReference type="Proteomes" id="UP001333710">
    <property type="component" value="Chromosome"/>
</dbReference>
<evidence type="ECO:0000259" key="9">
    <source>
        <dbReference type="Pfam" id="PF00291"/>
    </source>
</evidence>
<protein>
    <submittedName>
        <fullName evidence="10">Serine/threonine dehydratase</fullName>
    </submittedName>
</protein>
<evidence type="ECO:0000256" key="8">
    <source>
        <dbReference type="ARBA" id="ARBA00023239"/>
    </source>
</evidence>
<feature type="domain" description="Tryptophan synthase beta chain-like PALP" evidence="9">
    <location>
        <begin position="17"/>
        <end position="307"/>
    </location>
</feature>
<dbReference type="PANTHER" id="PTHR43050">
    <property type="entry name" value="SERINE / THREONINE RACEMASE FAMILY MEMBER"/>
    <property type="match status" value="1"/>
</dbReference>
<evidence type="ECO:0000256" key="7">
    <source>
        <dbReference type="ARBA" id="ARBA00022898"/>
    </source>
</evidence>
<dbReference type="GO" id="GO:0018114">
    <property type="term" value="F:threonine racemase activity"/>
    <property type="evidence" value="ECO:0007669"/>
    <property type="project" value="TreeGrafter"/>
</dbReference>
<keyword evidence="8" id="KW-0456">Lyase</keyword>
<evidence type="ECO:0000256" key="6">
    <source>
        <dbReference type="ARBA" id="ARBA00022842"/>
    </source>
</evidence>
<evidence type="ECO:0000256" key="5">
    <source>
        <dbReference type="ARBA" id="ARBA00010869"/>
    </source>
</evidence>
<name>A0AA48HP95_9ALTE</name>
<dbReference type="FunFam" id="3.40.50.1100:FF:000005">
    <property type="entry name" value="Threonine dehydratase catabolic"/>
    <property type="match status" value="1"/>
</dbReference>
<dbReference type="InterPro" id="IPR001926">
    <property type="entry name" value="TrpB-like_PALP"/>
</dbReference>
<keyword evidence="11" id="KW-1185">Reference proteome</keyword>
<dbReference type="AlphaFoldDB" id="A0AA48HP95"/>
<gene>
    <name evidence="10" type="ORF">MACH26_09950</name>
</gene>
<evidence type="ECO:0000256" key="4">
    <source>
        <dbReference type="ARBA" id="ARBA00001946"/>
    </source>
</evidence>
<dbReference type="GO" id="GO:0003941">
    <property type="term" value="F:L-serine ammonia-lyase activity"/>
    <property type="evidence" value="ECO:0007669"/>
    <property type="project" value="TreeGrafter"/>
</dbReference>
<comment type="cofactor">
    <cofactor evidence="1">
        <name>Ca(2+)</name>
        <dbReference type="ChEBI" id="CHEBI:29108"/>
    </cofactor>
</comment>
<sequence>MLDHQAIIDAYTRIKDKVHQPPIMESTLLNEWLGHRILFKPECLQKTGAFKFRGATNVLARLQQENALPERIVANSSGNHAQAIAYAAATFNIPATIYTINSVSKVKAAATESYGAKVIKFETRVEADAAVKAAAEQKGTLWIPPFDHPDIIAGQGTACYEALHQVEDRVNAVFAPCGGGGLLSGTLLAAKGYCEDIQVIGAEPLNANDAARSLRSGKIESLDGPPVTLADGAATPAVGQHTFPLLQKTDAFYEVEENRIAYWTQWLQHLLKLHIEPTCAMTMEAVVNWLKESKPSQVQTCLVILSGGNIDQQKMAQVWREDHLHQSPTLN</sequence>
<keyword evidence="6" id="KW-0460">Magnesium</keyword>
<dbReference type="GO" id="GO:0008721">
    <property type="term" value="F:D-serine ammonia-lyase activity"/>
    <property type="evidence" value="ECO:0007669"/>
    <property type="project" value="TreeGrafter"/>
</dbReference>
<accession>A0AA48HP95</accession>
<comment type="cofactor">
    <cofactor evidence="4">
        <name>Mg(2+)</name>
        <dbReference type="ChEBI" id="CHEBI:18420"/>
    </cofactor>
</comment>
<evidence type="ECO:0000256" key="1">
    <source>
        <dbReference type="ARBA" id="ARBA00001913"/>
    </source>
</evidence>
<reference evidence="10" key="1">
    <citation type="submission" date="2023-01" db="EMBL/GenBank/DDBJ databases">
        <title>Complete genome sequence of Planctobacterium marinum strain Dej080120_11.</title>
        <authorList>
            <person name="Ueki S."/>
            <person name="Maruyama F."/>
        </authorList>
    </citation>
    <scope>NUCLEOTIDE SEQUENCE</scope>
    <source>
        <strain evidence="10">Dej080120_11</strain>
    </source>
</reference>
<dbReference type="Gene3D" id="3.40.50.1100">
    <property type="match status" value="2"/>
</dbReference>
<dbReference type="SUPFAM" id="SSF53686">
    <property type="entry name" value="Tryptophan synthase beta subunit-like PLP-dependent enzymes"/>
    <property type="match status" value="1"/>
</dbReference>
<comment type="cofactor">
    <cofactor evidence="3">
        <name>Mn(2+)</name>
        <dbReference type="ChEBI" id="CHEBI:29035"/>
    </cofactor>
</comment>
<dbReference type="PROSITE" id="PS00165">
    <property type="entry name" value="DEHYDRATASE_SER_THR"/>
    <property type="match status" value="1"/>
</dbReference>
<comment type="cofactor">
    <cofactor evidence="2">
        <name>pyridoxal 5'-phosphate</name>
        <dbReference type="ChEBI" id="CHEBI:597326"/>
    </cofactor>
</comment>
<dbReference type="RefSeq" id="WP_338291450.1">
    <property type="nucleotide sequence ID" value="NZ_AP027272.1"/>
</dbReference>
<dbReference type="InterPro" id="IPR000634">
    <property type="entry name" value="Ser/Thr_deHydtase_PyrdxlP-BS"/>
</dbReference>
<dbReference type="GO" id="GO:0006520">
    <property type="term" value="P:amino acid metabolic process"/>
    <property type="evidence" value="ECO:0007669"/>
    <property type="project" value="InterPro"/>
</dbReference>
<dbReference type="GO" id="GO:0000287">
    <property type="term" value="F:magnesium ion binding"/>
    <property type="evidence" value="ECO:0007669"/>
    <property type="project" value="TreeGrafter"/>
</dbReference>
<organism evidence="10 11">
    <name type="scientific">Planctobacterium marinum</name>
    <dbReference type="NCBI Taxonomy" id="1631968"/>
    <lineage>
        <taxon>Bacteria</taxon>
        <taxon>Pseudomonadati</taxon>
        <taxon>Pseudomonadota</taxon>
        <taxon>Gammaproteobacteria</taxon>
        <taxon>Alteromonadales</taxon>
        <taxon>Alteromonadaceae</taxon>
        <taxon>Planctobacterium</taxon>
    </lineage>
</organism>